<accession>A0A4Z0BXD9</accession>
<dbReference type="PIRSF" id="PIRSF017082">
    <property type="entry name" value="YflP"/>
    <property type="match status" value="1"/>
</dbReference>
<dbReference type="Proteomes" id="UP000298180">
    <property type="component" value="Unassembled WGS sequence"/>
</dbReference>
<dbReference type="InterPro" id="IPR005064">
    <property type="entry name" value="BUG"/>
</dbReference>
<dbReference type="AlphaFoldDB" id="A0A4Z0BXD9"/>
<dbReference type="CDD" id="cd07012">
    <property type="entry name" value="PBP2_Bug_TTT"/>
    <property type="match status" value="1"/>
</dbReference>
<sequence length="318" mass="34067">MMNKLFAVASLALFAGSALAQAFPEREVRVITGFPPGSVAELALRALVRSAQKHVDKPLLVINKPGGGQSIAMQELMNAPPDGYTVGMVTDTFPGMTYYQYKLKFEAEDIQPLVGFAQFRHVLFVKGDSPLRKYEEFVAAAKRAPVSYGGTGRGTTPDMLGKIFARAAGLNLEYVAFKGSNEYVPSVMGGHVASGIVDISGVAKHIEDGSLAGVVVFGDERLAEFPNIPTVAEKGVNVDMSPFNSVITIVANRKAPAERTRVLQEAFTKAANDPEFKAAAKGQGVHAVSFGPDVIKRRIDGARQLAVPLMKEMDLIAK</sequence>
<dbReference type="OrthoDB" id="8678477at2"/>
<comment type="caution">
    <text evidence="3">The sequence shown here is derived from an EMBL/GenBank/DDBJ whole genome shotgun (WGS) entry which is preliminary data.</text>
</comment>
<organism evidence="3 4">
    <name type="scientific">Ramlibacter henchirensis</name>
    <dbReference type="NCBI Taxonomy" id="204072"/>
    <lineage>
        <taxon>Bacteria</taxon>
        <taxon>Pseudomonadati</taxon>
        <taxon>Pseudomonadota</taxon>
        <taxon>Betaproteobacteria</taxon>
        <taxon>Burkholderiales</taxon>
        <taxon>Comamonadaceae</taxon>
        <taxon>Ramlibacter</taxon>
    </lineage>
</organism>
<dbReference type="SUPFAM" id="SSF53850">
    <property type="entry name" value="Periplasmic binding protein-like II"/>
    <property type="match status" value="1"/>
</dbReference>
<keyword evidence="4" id="KW-1185">Reference proteome</keyword>
<dbReference type="Pfam" id="PF03401">
    <property type="entry name" value="TctC"/>
    <property type="match status" value="1"/>
</dbReference>
<dbReference type="Gene3D" id="3.40.190.10">
    <property type="entry name" value="Periplasmic binding protein-like II"/>
    <property type="match status" value="1"/>
</dbReference>
<evidence type="ECO:0000256" key="2">
    <source>
        <dbReference type="SAM" id="SignalP"/>
    </source>
</evidence>
<protein>
    <submittedName>
        <fullName evidence="3">Tripartite tricarboxylate transporter substrate binding protein</fullName>
    </submittedName>
</protein>
<feature type="chain" id="PRO_5021385820" evidence="2">
    <location>
        <begin position="21"/>
        <end position="318"/>
    </location>
</feature>
<gene>
    <name evidence="3" type="ORF">EZ313_15385</name>
</gene>
<dbReference type="RefSeq" id="WP_135264164.1">
    <property type="nucleotide sequence ID" value="NZ_SMLM01000002.1"/>
</dbReference>
<keyword evidence="2" id="KW-0732">Signal</keyword>
<proteinExistence type="inferred from homology"/>
<dbReference type="Gene3D" id="3.40.190.150">
    <property type="entry name" value="Bordetella uptake gene, domain 1"/>
    <property type="match status" value="1"/>
</dbReference>
<evidence type="ECO:0000313" key="3">
    <source>
        <dbReference type="EMBL" id="TFZ02639.1"/>
    </source>
</evidence>
<dbReference type="EMBL" id="SMLM01000002">
    <property type="protein sequence ID" value="TFZ02639.1"/>
    <property type="molecule type" value="Genomic_DNA"/>
</dbReference>
<comment type="similarity">
    <text evidence="1">Belongs to the UPF0065 (bug) family.</text>
</comment>
<dbReference type="InterPro" id="IPR042100">
    <property type="entry name" value="Bug_dom1"/>
</dbReference>
<dbReference type="PANTHER" id="PTHR42928">
    <property type="entry name" value="TRICARBOXYLATE-BINDING PROTEIN"/>
    <property type="match status" value="1"/>
</dbReference>
<evidence type="ECO:0000313" key="4">
    <source>
        <dbReference type="Proteomes" id="UP000298180"/>
    </source>
</evidence>
<dbReference type="PANTHER" id="PTHR42928:SF5">
    <property type="entry name" value="BLR1237 PROTEIN"/>
    <property type="match status" value="1"/>
</dbReference>
<evidence type="ECO:0000256" key="1">
    <source>
        <dbReference type="ARBA" id="ARBA00006987"/>
    </source>
</evidence>
<name>A0A4Z0BXD9_9BURK</name>
<feature type="signal peptide" evidence="2">
    <location>
        <begin position="1"/>
        <end position="20"/>
    </location>
</feature>
<reference evidence="3 4" key="1">
    <citation type="submission" date="2019-03" db="EMBL/GenBank/DDBJ databases">
        <title>Ramlibacter henchirensis DSM 14656, whole genome shotgun sequence.</title>
        <authorList>
            <person name="Zhang X."/>
            <person name="Feng G."/>
            <person name="Zhu H."/>
        </authorList>
    </citation>
    <scope>NUCLEOTIDE SEQUENCE [LARGE SCALE GENOMIC DNA]</scope>
    <source>
        <strain evidence="3 4">DSM 14656</strain>
    </source>
</reference>